<organism evidence="1">
    <name type="scientific">human gut metagenome</name>
    <dbReference type="NCBI Taxonomy" id="408170"/>
    <lineage>
        <taxon>unclassified sequences</taxon>
        <taxon>metagenomes</taxon>
        <taxon>organismal metagenomes</taxon>
    </lineage>
</organism>
<accession>K1U492</accession>
<gene>
    <name evidence="1" type="ORF">LEA_04398</name>
</gene>
<reference evidence="1" key="1">
    <citation type="journal article" date="2013" name="Environ. Microbiol.">
        <title>Microbiota from the distal guts of lean and obese adolescents exhibit partial functional redundancy besides clear differences in community structure.</title>
        <authorList>
            <person name="Ferrer M."/>
            <person name="Ruiz A."/>
            <person name="Lanza F."/>
            <person name="Haange S.B."/>
            <person name="Oberbach A."/>
            <person name="Till H."/>
            <person name="Bargiela R."/>
            <person name="Campoy C."/>
            <person name="Segura M.T."/>
            <person name="Richter M."/>
            <person name="von Bergen M."/>
            <person name="Seifert J."/>
            <person name="Suarez A."/>
        </authorList>
    </citation>
    <scope>NUCLEOTIDE SEQUENCE</scope>
</reference>
<feature type="non-terminal residue" evidence="1">
    <location>
        <position position="106"/>
    </location>
</feature>
<dbReference type="AlphaFoldDB" id="K1U492"/>
<dbReference type="EMBL" id="AJWY01002899">
    <property type="protein sequence ID" value="EKC77013.1"/>
    <property type="molecule type" value="Genomic_DNA"/>
</dbReference>
<evidence type="ECO:0000313" key="1">
    <source>
        <dbReference type="EMBL" id="EKC77013.1"/>
    </source>
</evidence>
<name>K1U492_9ZZZZ</name>
<sequence length="106" mass="12011">MLGDPLFLHFDYMQFAQFTDGLWTCWMRILPDPSGNPITIQPLIVAHKSGIIDASDAAKKRLKTAIADSLKTVDFICDVNFSRGSIQAVLKTFEIPRPILYRKEIK</sequence>
<comment type="caution">
    <text evidence="1">The sequence shown here is derived from an EMBL/GenBank/DDBJ whole genome shotgun (WGS) entry which is preliminary data.</text>
</comment>
<proteinExistence type="predicted"/>
<protein>
    <submittedName>
        <fullName evidence="1">Uncharacterized protein</fullName>
    </submittedName>
</protein>